<dbReference type="AlphaFoldDB" id="A0A9N8KLR9"/>
<protein>
    <submittedName>
        <fullName evidence="1">Uncharacterized protein</fullName>
    </submittedName>
</protein>
<dbReference type="OrthoDB" id="6365676at2759"/>
<name>A0A9N8KLR9_9PEZI</name>
<reference evidence="1" key="1">
    <citation type="submission" date="2020-06" db="EMBL/GenBank/DDBJ databases">
        <authorList>
            <person name="Onetto C."/>
        </authorList>
    </citation>
    <scope>NUCLEOTIDE SEQUENCE</scope>
</reference>
<accession>A0A9N8KLR9</accession>
<proteinExistence type="predicted"/>
<dbReference type="EMBL" id="CAINUL010000015">
    <property type="protein sequence ID" value="CAD0113236.1"/>
    <property type="molecule type" value="Genomic_DNA"/>
</dbReference>
<keyword evidence="2" id="KW-1185">Reference proteome</keyword>
<sequence>MNYNTPQLPVEIVDHIIRSTIPDTNHLAYPASDLTTKTLLAYLTVSKAASQTARSLLYIHCLYIDTPWRLDLLLRRSSLRASVSTIQRLYLSPFPGRTIRVRKVVNQIAELFTILSSNLKRLVVDMPLRSHYPEEDVTDQLRPILRKGFEQLVHLEEFCSIRDELYLACHVRALSPEVQAEFINGFVFQKWTKLRRLALYNQMLDSEFRTALANMPNLDTVVLSRPDYDYDFRLNEVIARFEDHVKVVIVDATDDAAQAGMRKLSTDTDSPQDTLSNAWKLEFLIRKNQDSISAVQEWSLQRMLEGELWTLPEHCDFT</sequence>
<organism evidence="1 2">
    <name type="scientific">Aureobasidium uvarum</name>
    <dbReference type="NCBI Taxonomy" id="2773716"/>
    <lineage>
        <taxon>Eukaryota</taxon>
        <taxon>Fungi</taxon>
        <taxon>Dikarya</taxon>
        <taxon>Ascomycota</taxon>
        <taxon>Pezizomycotina</taxon>
        <taxon>Dothideomycetes</taxon>
        <taxon>Dothideomycetidae</taxon>
        <taxon>Dothideales</taxon>
        <taxon>Saccotheciaceae</taxon>
        <taxon>Aureobasidium</taxon>
    </lineage>
</organism>
<comment type="caution">
    <text evidence="1">The sequence shown here is derived from an EMBL/GenBank/DDBJ whole genome shotgun (WGS) entry which is preliminary data.</text>
</comment>
<evidence type="ECO:0000313" key="2">
    <source>
        <dbReference type="Proteomes" id="UP000745764"/>
    </source>
</evidence>
<dbReference type="Proteomes" id="UP000745764">
    <property type="component" value="Unassembled WGS sequence"/>
</dbReference>
<evidence type="ECO:0000313" key="1">
    <source>
        <dbReference type="EMBL" id="CAD0113236.1"/>
    </source>
</evidence>
<gene>
    <name evidence="1" type="ORF">AWRI4620_LOCUS7491</name>
</gene>